<evidence type="ECO:0000313" key="1">
    <source>
        <dbReference type="EMBL" id="DAF46258.1"/>
    </source>
</evidence>
<organism evidence="1">
    <name type="scientific">Siphoviridae sp. ctzCL6</name>
    <dbReference type="NCBI Taxonomy" id="2827978"/>
    <lineage>
        <taxon>Viruses</taxon>
        <taxon>Duplodnaviria</taxon>
        <taxon>Heunggongvirae</taxon>
        <taxon>Uroviricota</taxon>
        <taxon>Caudoviricetes</taxon>
    </lineage>
</organism>
<protein>
    <submittedName>
        <fullName evidence="1">Uncharacterized protein</fullName>
    </submittedName>
</protein>
<reference evidence="1" key="1">
    <citation type="journal article" date="2021" name="Proc. Natl. Acad. Sci. U.S.A.">
        <title>A Catalog of Tens of Thousands of Viruses from Human Metagenomes Reveals Hidden Associations with Chronic Diseases.</title>
        <authorList>
            <person name="Tisza M.J."/>
            <person name="Buck C.B."/>
        </authorList>
    </citation>
    <scope>NUCLEOTIDE SEQUENCE</scope>
    <source>
        <strain evidence="1">CtzCL6</strain>
    </source>
</reference>
<accession>A0A8S5S6D3</accession>
<sequence length="29" mass="3383">MSGCIEGNKTKFNKNTLTKFKQYSKMEII</sequence>
<proteinExistence type="predicted"/>
<dbReference type="EMBL" id="BK032534">
    <property type="protein sequence ID" value="DAF46258.1"/>
    <property type="molecule type" value="Genomic_DNA"/>
</dbReference>
<name>A0A8S5S6D3_9CAUD</name>